<dbReference type="EMBL" id="KI963937">
    <property type="protein sequence ID" value="EUC48828.1"/>
    <property type="molecule type" value="Genomic_DNA"/>
</dbReference>
<keyword evidence="1" id="KW-0479">Metal-binding</keyword>
<evidence type="ECO:0000256" key="8">
    <source>
        <dbReference type="PROSITE-ProRule" id="PRU01161"/>
    </source>
</evidence>
<dbReference type="Pfam" id="PF01734">
    <property type="entry name" value="Patatin"/>
    <property type="match status" value="1"/>
</dbReference>
<feature type="region of interest" description="Disordered" evidence="9">
    <location>
        <begin position="275"/>
        <end position="302"/>
    </location>
</feature>
<keyword evidence="13" id="KW-1185">Reference proteome</keyword>
<evidence type="ECO:0000259" key="10">
    <source>
        <dbReference type="PROSITE" id="PS50089"/>
    </source>
</evidence>
<keyword evidence="4" id="KW-0862">Zinc</keyword>
<proteinExistence type="predicted"/>
<dbReference type="RefSeq" id="XP_007684585.1">
    <property type="nucleotide sequence ID" value="XM_007686395.1"/>
</dbReference>
<dbReference type="HOGENOM" id="CLU_003059_2_1_1"/>
<feature type="compositionally biased region" description="Basic and acidic residues" evidence="9">
    <location>
        <begin position="282"/>
        <end position="302"/>
    </location>
</feature>
<dbReference type="SUPFAM" id="SSF52540">
    <property type="entry name" value="P-loop containing nucleoside triphosphate hydrolases"/>
    <property type="match status" value="1"/>
</dbReference>
<dbReference type="GO" id="GO:0016042">
    <property type="term" value="P:lipid catabolic process"/>
    <property type="evidence" value="ECO:0007669"/>
    <property type="project" value="UniProtKB-UniRule"/>
</dbReference>
<evidence type="ECO:0000259" key="11">
    <source>
        <dbReference type="PROSITE" id="PS51635"/>
    </source>
</evidence>
<dbReference type="GO" id="GO:0046486">
    <property type="term" value="P:glycerolipid metabolic process"/>
    <property type="evidence" value="ECO:0007669"/>
    <property type="project" value="UniProtKB-ARBA"/>
</dbReference>
<dbReference type="KEGG" id="bor:COCMIDRAFT_2285"/>
<evidence type="ECO:0000313" key="12">
    <source>
        <dbReference type="EMBL" id="EUC48828.1"/>
    </source>
</evidence>
<dbReference type="GO" id="GO:0019369">
    <property type="term" value="P:arachidonate metabolic process"/>
    <property type="evidence" value="ECO:0007669"/>
    <property type="project" value="TreeGrafter"/>
</dbReference>
<dbReference type="GO" id="GO:0008270">
    <property type="term" value="F:zinc ion binding"/>
    <property type="evidence" value="ECO:0007669"/>
    <property type="project" value="UniProtKB-KW"/>
</dbReference>
<sequence length="1423" mass="160238">MSTSNPKWILDGPNMARPSSHGDEILVSHTSKADIFRPSTKDHRSVSTSTSRKLNVFREQVPTYQEASDDDESSSAVCDSCSVHTQPIWNCSYCDMNFCDDCWGKQGPHKLGRKGPDGLPHEKANPTIVQRLKDILAPPQDYYEQQILHVEDEDTTWFGIARDNHNKSILDDRGRYAAIMADSNTDEYQFRYPQIVSFVGQTGAGKSTLIKMLIDQQERIHGSREWVFPSPVVGSMTNSNIPTSCDVHLYSDPTTYLSEYPMLFADCEGLEGGENTPISAQYREKASHTSEEKGKGRDMRREYPKLQKISRGLNRTRLEIKWANSPEKTKRQYAVTEFYPRLLYTFSDVVVFVLRNAKTFESTVLTLLIKWARSSIEKSVNQPILPHAIIALNAASTKVDHSAWDPEHATESLLADVAGAVDRDPAFKELKEYWIRKGRNIHTVKDLLLCYYSSITVVRIPGDGRYMMIDEQIQKLHDTLSKRCRESFNMKRKSRMLFNSDSLNVYLHSAFEHFSNDLNKPFDFINASFKINPIPLNFGGNILKLAVAMKARYDDPTKIFEELSFMVASCIGLDCVRQNFKGPADRILEKQYRSHCEAALEDFCAFYWPCTFSYRHRSRCVNVKALHSKGHQNKKGEIIGTGPYESDFTFSGFAKDWNRHLQNHLAQFQVELSSQLMETPSASEVDITTRLHHDNITTFYKRLGGAQKFVSHLTCYCCLRELAEHPLRCGHVLCTPCIKSYGKPHTELKHSYAMASCPLHHYETVSSAHWPVHFKPPLAGVRVLSLDGGGMRGIVILDVLREIQKELGGRIPVQDFFDLIVGTSTGGLLALGLGVKNWSIEQSTRTFLNLVGNAFTTRYPGGFQFMRSKYKTKPLQSALLQAFGDEAMFGGVPEDMSGSARKVAVTAATETGEEVVIFTNYNRTSKSGVGYRLVRPDDPNNGLKVREAARATSAAPLFFKPFVNDRTKESYIDGAVKHNNPVRIANTEAKFLWPDVEERYPDILLSVGTGYHESGVEGSSPTGSDRRRMQVRKALDLTKKRSKISKVFPSVDSWYQIAKKRIEDILNSEKIWRDFRTDVVGLSSPIAAERYMRMNPQVRSPVPKMDDTSKINDLQREVADSLRTPESQGMIRTIAGRLIASSFYFEKIGRIRESRGVLTVQGTIACRFANGSDNLRFLGEHIRFKFQRYRFQPFFRIYEVGNVEHTQEIELSRNVLEDMVDTRLFDLGPIVIPVTSESALLAIDLHLTDDHMQPTLSTGFPISGFPRNLTEGETAIQTEFSAALASLPMPDTEPLKILDKRRSLRESRSNIHNKLALEHRPLSDGNINYGPPSTLADSHDPVSDGAHGHSETTPQPPTPTLPLDPERRVELHDPDEAIGMSDAEMAPSHEERGGPVAKKGASKLTGHDVDAASEASLSWETLM</sequence>
<feature type="short sequence motif" description="GXGXXG" evidence="8">
    <location>
        <begin position="788"/>
        <end position="793"/>
    </location>
</feature>
<feature type="region of interest" description="Disordered" evidence="9">
    <location>
        <begin position="1315"/>
        <end position="1423"/>
    </location>
</feature>
<keyword evidence="2 7" id="KW-0863">Zinc-finger</keyword>
<feature type="short sequence motif" description="DGA/G" evidence="8">
    <location>
        <begin position="973"/>
        <end position="975"/>
    </location>
</feature>
<reference evidence="12 13" key="1">
    <citation type="journal article" date="2013" name="PLoS Genet.">
        <title>Comparative genome structure, secondary metabolite, and effector coding capacity across Cochliobolus pathogens.</title>
        <authorList>
            <person name="Condon B.J."/>
            <person name="Leng Y."/>
            <person name="Wu D."/>
            <person name="Bushley K.E."/>
            <person name="Ohm R.A."/>
            <person name="Otillar R."/>
            <person name="Martin J."/>
            <person name="Schackwitz W."/>
            <person name="Grimwood J."/>
            <person name="MohdZainudin N."/>
            <person name="Xue C."/>
            <person name="Wang R."/>
            <person name="Manning V.A."/>
            <person name="Dhillon B."/>
            <person name="Tu Z.J."/>
            <person name="Steffenson B.J."/>
            <person name="Salamov A."/>
            <person name="Sun H."/>
            <person name="Lowry S."/>
            <person name="LaButti K."/>
            <person name="Han J."/>
            <person name="Copeland A."/>
            <person name="Lindquist E."/>
            <person name="Barry K."/>
            <person name="Schmutz J."/>
            <person name="Baker S.E."/>
            <person name="Ciuffetti L.M."/>
            <person name="Grigoriev I.V."/>
            <person name="Zhong S."/>
            <person name="Turgeon B.G."/>
        </authorList>
    </citation>
    <scope>NUCLEOTIDE SEQUENCE [LARGE SCALE GENOMIC DNA]</scope>
    <source>
        <strain evidence="12 13">ATCC 44560</strain>
    </source>
</reference>
<feature type="active site" description="Nucleophile" evidence="8">
    <location>
        <position position="824"/>
    </location>
</feature>
<dbReference type="GeneID" id="19120336"/>
<dbReference type="InterPro" id="IPR027417">
    <property type="entry name" value="P-loop_NTPase"/>
</dbReference>
<dbReference type="eggNOG" id="KOG4231">
    <property type="taxonomic scope" value="Eukaryota"/>
</dbReference>
<dbReference type="InterPro" id="IPR002641">
    <property type="entry name" value="PNPLA_dom"/>
</dbReference>
<keyword evidence="3 8" id="KW-0378">Hydrolase</keyword>
<evidence type="ECO:0000256" key="2">
    <source>
        <dbReference type="ARBA" id="ARBA00022771"/>
    </source>
</evidence>
<dbReference type="Gene3D" id="3.40.1090.10">
    <property type="entry name" value="Cytosolic phospholipase A2 catalytic domain"/>
    <property type="match status" value="1"/>
</dbReference>
<feature type="active site" description="Proton acceptor" evidence="8">
    <location>
        <position position="973"/>
    </location>
</feature>
<evidence type="ECO:0000256" key="6">
    <source>
        <dbReference type="ARBA" id="ARBA00023098"/>
    </source>
</evidence>
<dbReference type="InterPro" id="IPR017907">
    <property type="entry name" value="Znf_RING_CS"/>
</dbReference>
<dbReference type="PROSITE" id="PS50089">
    <property type="entry name" value="ZF_RING_2"/>
    <property type="match status" value="1"/>
</dbReference>
<feature type="domain" description="RING-type" evidence="10">
    <location>
        <begin position="715"/>
        <end position="761"/>
    </location>
</feature>
<dbReference type="CDD" id="cd07199">
    <property type="entry name" value="Pat17_PNPLA8_PNPLA9_like"/>
    <property type="match status" value="1"/>
</dbReference>
<dbReference type="InterPro" id="IPR001841">
    <property type="entry name" value="Znf_RING"/>
</dbReference>
<protein>
    <recommendedName>
        <fullName evidence="14">PNPLA domain-containing protein</fullName>
    </recommendedName>
</protein>
<name>W6ZG20_COCMI</name>
<keyword evidence="5 8" id="KW-0442">Lipid degradation</keyword>
<evidence type="ECO:0000256" key="3">
    <source>
        <dbReference type="ARBA" id="ARBA00022801"/>
    </source>
</evidence>
<feature type="short sequence motif" description="GXSXG" evidence="8">
    <location>
        <begin position="822"/>
        <end position="826"/>
    </location>
</feature>
<dbReference type="GO" id="GO:0016020">
    <property type="term" value="C:membrane"/>
    <property type="evidence" value="ECO:0007669"/>
    <property type="project" value="TreeGrafter"/>
</dbReference>
<dbReference type="SUPFAM" id="SSF52151">
    <property type="entry name" value="FabD/lysophospholipase-like"/>
    <property type="match status" value="1"/>
</dbReference>
<feature type="domain" description="PNPLA" evidence="11">
    <location>
        <begin position="784"/>
        <end position="986"/>
    </location>
</feature>
<feature type="region of interest" description="Disordered" evidence="9">
    <location>
        <begin position="1"/>
        <end position="20"/>
    </location>
</feature>
<evidence type="ECO:0008006" key="14">
    <source>
        <dbReference type="Google" id="ProtNLM"/>
    </source>
</evidence>
<feature type="compositionally biased region" description="Basic and acidic residues" evidence="9">
    <location>
        <begin position="1364"/>
        <end position="1375"/>
    </location>
</feature>
<feature type="compositionally biased region" description="Basic and acidic residues" evidence="9">
    <location>
        <begin position="1337"/>
        <end position="1350"/>
    </location>
</feature>
<keyword evidence="6 8" id="KW-0443">Lipid metabolism</keyword>
<evidence type="ECO:0000256" key="4">
    <source>
        <dbReference type="ARBA" id="ARBA00022833"/>
    </source>
</evidence>
<evidence type="ECO:0000256" key="1">
    <source>
        <dbReference type="ARBA" id="ARBA00022723"/>
    </source>
</evidence>
<dbReference type="InterPro" id="IPR016035">
    <property type="entry name" value="Acyl_Trfase/lysoPLipase"/>
</dbReference>
<dbReference type="Proteomes" id="UP000054032">
    <property type="component" value="Unassembled WGS sequence"/>
</dbReference>
<dbReference type="PROSITE" id="PS00518">
    <property type="entry name" value="ZF_RING_1"/>
    <property type="match status" value="1"/>
</dbReference>
<organism evidence="12 13">
    <name type="scientific">Bipolaris oryzae ATCC 44560</name>
    <dbReference type="NCBI Taxonomy" id="930090"/>
    <lineage>
        <taxon>Eukaryota</taxon>
        <taxon>Fungi</taxon>
        <taxon>Dikarya</taxon>
        <taxon>Ascomycota</taxon>
        <taxon>Pezizomycotina</taxon>
        <taxon>Dothideomycetes</taxon>
        <taxon>Pleosporomycetidae</taxon>
        <taxon>Pleosporales</taxon>
        <taxon>Pleosporineae</taxon>
        <taxon>Pleosporaceae</taxon>
        <taxon>Bipolaris</taxon>
    </lineage>
</organism>
<gene>
    <name evidence="12" type="ORF">COCMIDRAFT_2285</name>
</gene>
<evidence type="ECO:0000256" key="7">
    <source>
        <dbReference type="PROSITE-ProRule" id="PRU00175"/>
    </source>
</evidence>
<evidence type="ECO:0000256" key="5">
    <source>
        <dbReference type="ARBA" id="ARBA00022963"/>
    </source>
</evidence>
<dbReference type="GO" id="GO:0047499">
    <property type="term" value="F:calcium-independent phospholipase A2 activity"/>
    <property type="evidence" value="ECO:0007669"/>
    <property type="project" value="TreeGrafter"/>
</dbReference>
<dbReference type="PROSITE" id="PS51635">
    <property type="entry name" value="PNPLA"/>
    <property type="match status" value="1"/>
</dbReference>
<accession>W6ZG20</accession>
<dbReference type="PANTHER" id="PTHR24185:SF1">
    <property type="entry name" value="CALCIUM-INDEPENDENT PHOSPHOLIPASE A2-GAMMA"/>
    <property type="match status" value="1"/>
</dbReference>
<evidence type="ECO:0000256" key="9">
    <source>
        <dbReference type="SAM" id="MobiDB-lite"/>
    </source>
</evidence>
<dbReference type="PANTHER" id="PTHR24185">
    <property type="entry name" value="CALCIUM-INDEPENDENT PHOSPHOLIPASE A2-GAMMA"/>
    <property type="match status" value="1"/>
</dbReference>
<evidence type="ECO:0000313" key="13">
    <source>
        <dbReference type="Proteomes" id="UP000054032"/>
    </source>
</evidence>
<dbReference type="OrthoDB" id="194358at2759"/>